<sequence length="60" mass="6666">MLSTKCPNACIRACHLPAWQKAEEDVKSLLKEKLLPALQRASLKAERARIHNVIGQISGE</sequence>
<organism evidence="1 2">
    <name type="scientific">Pelagivirga sediminicola</name>
    <dbReference type="NCBI Taxonomy" id="2170575"/>
    <lineage>
        <taxon>Bacteria</taxon>
        <taxon>Pseudomonadati</taxon>
        <taxon>Pseudomonadota</taxon>
        <taxon>Alphaproteobacteria</taxon>
        <taxon>Rhodobacterales</taxon>
        <taxon>Paracoccaceae</taxon>
        <taxon>Pelagivirga</taxon>
    </lineage>
</organism>
<gene>
    <name evidence="1" type="ORF">DC366_16760</name>
</gene>
<keyword evidence="2" id="KW-1185">Reference proteome</keyword>
<dbReference type="EMBL" id="QCYH01000015">
    <property type="protein sequence ID" value="PVA08845.1"/>
    <property type="molecule type" value="Genomic_DNA"/>
</dbReference>
<proteinExistence type="predicted"/>
<evidence type="ECO:0000313" key="2">
    <source>
        <dbReference type="Proteomes" id="UP000244446"/>
    </source>
</evidence>
<evidence type="ECO:0000313" key="1">
    <source>
        <dbReference type="EMBL" id="PVA08845.1"/>
    </source>
</evidence>
<protein>
    <submittedName>
        <fullName evidence="1">Uncharacterized protein</fullName>
    </submittedName>
</protein>
<reference evidence="1 2" key="1">
    <citation type="submission" date="2018-04" db="EMBL/GenBank/DDBJ databases">
        <title>Pelagivirga bohaiensis gen. nov., sp. nov., a bacterium isolated from the Bohai Sea.</title>
        <authorList>
            <person name="Ji X."/>
        </authorList>
    </citation>
    <scope>NUCLEOTIDE SEQUENCE [LARGE SCALE GENOMIC DNA]</scope>
    <source>
        <strain evidence="1 2">BH-SD19</strain>
    </source>
</reference>
<dbReference type="Proteomes" id="UP000244446">
    <property type="component" value="Unassembled WGS sequence"/>
</dbReference>
<comment type="caution">
    <text evidence="1">The sequence shown here is derived from an EMBL/GenBank/DDBJ whole genome shotgun (WGS) entry which is preliminary data.</text>
</comment>
<dbReference type="AlphaFoldDB" id="A0A2T7G355"/>
<accession>A0A2T7G355</accession>
<name>A0A2T7G355_9RHOB</name>
<dbReference type="OrthoDB" id="7431390at2"/>